<dbReference type="HAMAP" id="MF_00002">
    <property type="entry name" value="Asp_carb_tr_reg"/>
    <property type="match status" value="1"/>
</dbReference>
<accession>A0A940DLC1</accession>
<dbReference type="InterPro" id="IPR020545">
    <property type="entry name" value="Asp_carbamoyltransf_reg_N"/>
</dbReference>
<comment type="function">
    <text evidence="4">Involved in allosteric regulation of aspartate carbamoyltransferase.</text>
</comment>
<dbReference type="InterPro" id="IPR020542">
    <property type="entry name" value="Asp_carbamoyltrfase_reg_C"/>
</dbReference>
<dbReference type="PANTHER" id="PTHR35805:SF1">
    <property type="entry name" value="ASPARTATE CARBAMOYLTRANSFERASE REGULATORY CHAIN"/>
    <property type="match status" value="1"/>
</dbReference>
<comment type="similarity">
    <text evidence="4">Belongs to the PyrI family.</text>
</comment>
<keyword evidence="2 4" id="KW-0862">Zinc</keyword>
<comment type="caution">
    <text evidence="7">The sequence shown here is derived from an EMBL/GenBank/DDBJ whole genome shotgun (WGS) entry which is preliminary data.</text>
</comment>
<comment type="subunit">
    <text evidence="4">Contains catalytic and regulatory chains.</text>
</comment>
<evidence type="ECO:0000256" key="4">
    <source>
        <dbReference type="HAMAP-Rule" id="MF_00002"/>
    </source>
</evidence>
<dbReference type="Gene3D" id="3.30.70.140">
    <property type="entry name" value="Aspartate carbamoyltransferase regulatory subunit, N-terminal domain"/>
    <property type="match status" value="1"/>
</dbReference>
<organism evidence="7 8">
    <name type="scientific">Candidatus Cryptobacteroides gallistercoris</name>
    <dbReference type="NCBI Taxonomy" id="2840765"/>
    <lineage>
        <taxon>Bacteria</taxon>
        <taxon>Pseudomonadati</taxon>
        <taxon>Bacteroidota</taxon>
        <taxon>Bacteroidia</taxon>
        <taxon>Bacteroidales</taxon>
        <taxon>Candidatus Cryptobacteroides</taxon>
    </lineage>
</organism>
<proteinExistence type="inferred from homology"/>
<dbReference type="GO" id="GO:0009347">
    <property type="term" value="C:aspartate carbamoyltransferase complex"/>
    <property type="evidence" value="ECO:0007669"/>
    <property type="project" value="InterPro"/>
</dbReference>
<dbReference type="GO" id="GO:0006221">
    <property type="term" value="P:pyrimidine nucleotide biosynthetic process"/>
    <property type="evidence" value="ECO:0007669"/>
    <property type="project" value="UniProtKB-UniRule"/>
</dbReference>
<evidence type="ECO:0000256" key="2">
    <source>
        <dbReference type="ARBA" id="ARBA00022833"/>
    </source>
</evidence>
<reference evidence="7" key="1">
    <citation type="submission" date="2020-10" db="EMBL/GenBank/DDBJ databases">
        <authorList>
            <person name="Gilroy R."/>
        </authorList>
    </citation>
    <scope>NUCLEOTIDE SEQUENCE</scope>
    <source>
        <strain evidence="7">F1-3629</strain>
    </source>
</reference>
<keyword evidence="1 4" id="KW-0479">Metal-binding</keyword>
<dbReference type="SUPFAM" id="SSF54893">
    <property type="entry name" value="Aspartate carbamoyltransferase, Regulatory-chain, N-terminal domain"/>
    <property type="match status" value="1"/>
</dbReference>
<feature type="domain" description="Aspartate carbamoyltransferase regulatory subunit C-terminal" evidence="6">
    <location>
        <begin position="103"/>
        <end position="147"/>
    </location>
</feature>
<dbReference type="InterPro" id="IPR036792">
    <property type="entry name" value="Asp_carbatrfase_reg_C_sf"/>
</dbReference>
<dbReference type="Proteomes" id="UP000771749">
    <property type="component" value="Unassembled WGS sequence"/>
</dbReference>
<dbReference type="NCBIfam" id="TIGR00240">
    <property type="entry name" value="ATCase_reg"/>
    <property type="match status" value="1"/>
</dbReference>
<dbReference type="PANTHER" id="PTHR35805">
    <property type="entry name" value="ASPARTATE CARBAMOYLTRANSFERASE REGULATORY CHAIN"/>
    <property type="match status" value="1"/>
</dbReference>
<dbReference type="InterPro" id="IPR036793">
    <property type="entry name" value="Asp_carbatrfase_reg_N_sf"/>
</dbReference>
<evidence type="ECO:0000256" key="1">
    <source>
        <dbReference type="ARBA" id="ARBA00022723"/>
    </source>
</evidence>
<dbReference type="Pfam" id="PF02748">
    <property type="entry name" value="PyrI_C"/>
    <property type="match status" value="1"/>
</dbReference>
<feature type="binding site" evidence="4">
    <location>
        <position position="115"/>
    </location>
    <ligand>
        <name>Zn(2+)</name>
        <dbReference type="ChEBI" id="CHEBI:29105"/>
    </ligand>
</feature>
<evidence type="ECO:0000259" key="5">
    <source>
        <dbReference type="Pfam" id="PF01948"/>
    </source>
</evidence>
<feature type="binding site" evidence="4">
    <location>
        <position position="139"/>
    </location>
    <ligand>
        <name>Zn(2+)</name>
        <dbReference type="ChEBI" id="CHEBI:29105"/>
    </ligand>
</feature>
<reference evidence="7" key="2">
    <citation type="journal article" date="2021" name="PeerJ">
        <title>Extensive microbial diversity within the chicken gut microbiome revealed by metagenomics and culture.</title>
        <authorList>
            <person name="Gilroy R."/>
            <person name="Ravi A."/>
            <person name="Getino M."/>
            <person name="Pursley I."/>
            <person name="Horton D.L."/>
            <person name="Alikhan N.F."/>
            <person name="Baker D."/>
            <person name="Gharbi K."/>
            <person name="Hall N."/>
            <person name="Watson M."/>
            <person name="Adriaenssens E.M."/>
            <person name="Foster-Nyarko E."/>
            <person name="Jarju S."/>
            <person name="Secka A."/>
            <person name="Antonio M."/>
            <person name="Oren A."/>
            <person name="Chaudhuri R.R."/>
            <person name="La Ragione R."/>
            <person name="Hildebrand F."/>
            <person name="Pallen M.J."/>
        </authorList>
    </citation>
    <scope>NUCLEOTIDE SEQUENCE</scope>
    <source>
        <strain evidence="7">F1-3629</strain>
    </source>
</reference>
<comment type="cofactor">
    <cofactor evidence="4">
        <name>Zn(2+)</name>
        <dbReference type="ChEBI" id="CHEBI:29105"/>
    </cofactor>
    <text evidence="4">Binds 1 zinc ion per subunit.</text>
</comment>
<dbReference type="GO" id="GO:0046872">
    <property type="term" value="F:metal ion binding"/>
    <property type="evidence" value="ECO:0007669"/>
    <property type="project" value="UniProtKB-KW"/>
</dbReference>
<dbReference type="Pfam" id="PF01948">
    <property type="entry name" value="PyrI"/>
    <property type="match status" value="1"/>
</dbReference>
<keyword evidence="3 4" id="KW-0665">Pyrimidine biosynthesis</keyword>
<gene>
    <name evidence="4" type="primary">pyrI</name>
    <name evidence="7" type="ORF">IAC07_00220</name>
</gene>
<evidence type="ECO:0000259" key="6">
    <source>
        <dbReference type="Pfam" id="PF02748"/>
    </source>
</evidence>
<dbReference type="Gene3D" id="2.30.30.20">
    <property type="entry name" value="Aspartate carbamoyltransferase regulatory subunit, C-terminal domain"/>
    <property type="match status" value="1"/>
</dbReference>
<evidence type="ECO:0000313" key="7">
    <source>
        <dbReference type="EMBL" id="MBO8453131.1"/>
    </source>
</evidence>
<feature type="binding site" evidence="4">
    <location>
        <position position="110"/>
    </location>
    <ligand>
        <name>Zn(2+)</name>
        <dbReference type="ChEBI" id="CHEBI:29105"/>
    </ligand>
</feature>
<dbReference type="AlphaFoldDB" id="A0A940DLC1"/>
<name>A0A940DLC1_9BACT</name>
<evidence type="ECO:0000256" key="3">
    <source>
        <dbReference type="ARBA" id="ARBA00022975"/>
    </source>
</evidence>
<dbReference type="SUPFAM" id="SSF57825">
    <property type="entry name" value="Aspartate carbamoyltransferase, Regulatory-chain, C-terminal domain"/>
    <property type="match status" value="1"/>
</dbReference>
<evidence type="ECO:0000313" key="8">
    <source>
        <dbReference type="Proteomes" id="UP000771749"/>
    </source>
</evidence>
<feature type="domain" description="Aspartate carbamoyltransferase regulatory subunit N-terminal" evidence="5">
    <location>
        <begin position="9"/>
        <end position="98"/>
    </location>
</feature>
<feature type="binding site" evidence="4">
    <location>
        <position position="142"/>
    </location>
    <ligand>
        <name>Zn(2+)</name>
        <dbReference type="ChEBI" id="CHEBI:29105"/>
    </ligand>
</feature>
<dbReference type="GO" id="GO:0006207">
    <property type="term" value="P:'de novo' pyrimidine nucleobase biosynthetic process"/>
    <property type="evidence" value="ECO:0007669"/>
    <property type="project" value="InterPro"/>
</dbReference>
<sequence>MTHTDKELVVSALENGTVLDHIPSENVFKVLEILNLMDERNRITIGINLNSKLFGKKGIIKIADRFFEDEELNKLALVAPKATVNIIRDFRVVEKRKLVMPHEIEGIAKCMNPKCITNHQPVKTRFTTVENDNEISLLCHYCEKITDIKGLY</sequence>
<protein>
    <recommendedName>
        <fullName evidence="4">Aspartate carbamoyltransferase regulatory chain</fullName>
    </recommendedName>
</protein>
<dbReference type="EMBL" id="JADIMJ010000006">
    <property type="protein sequence ID" value="MBO8453131.1"/>
    <property type="molecule type" value="Genomic_DNA"/>
</dbReference>
<dbReference type="InterPro" id="IPR002801">
    <property type="entry name" value="Asp_carbamoylTrfase_reg"/>
</dbReference>